<dbReference type="Pfam" id="PF09926">
    <property type="entry name" value="DUF2158"/>
    <property type="match status" value="1"/>
</dbReference>
<organism evidence="1 2">
    <name type="scientific">Bradyrhizobium lablabi</name>
    <dbReference type="NCBI Taxonomy" id="722472"/>
    <lineage>
        <taxon>Bacteria</taxon>
        <taxon>Pseudomonadati</taxon>
        <taxon>Pseudomonadota</taxon>
        <taxon>Alphaproteobacteria</taxon>
        <taxon>Hyphomicrobiales</taxon>
        <taxon>Nitrobacteraceae</taxon>
        <taxon>Bradyrhizobium</taxon>
    </lineage>
</organism>
<sequence length="63" mass="6892">MGDFRRGDNVVLKSGGPAMTVSAVERGKVICIRVEDEKGVEEAFEPAELIFEEEAIPPAKEED</sequence>
<dbReference type="EMBL" id="FNTI01000001">
    <property type="protein sequence ID" value="SEE20718.1"/>
    <property type="molecule type" value="Genomic_DNA"/>
</dbReference>
<dbReference type="Proteomes" id="UP000183208">
    <property type="component" value="Unassembled WGS sequence"/>
</dbReference>
<dbReference type="InterPro" id="IPR019226">
    <property type="entry name" value="DUF2158"/>
</dbReference>
<gene>
    <name evidence="1" type="ORF">SAMN05444171_6650</name>
</gene>
<evidence type="ECO:0000313" key="2">
    <source>
        <dbReference type="Proteomes" id="UP000183208"/>
    </source>
</evidence>
<evidence type="ECO:0000313" key="1">
    <source>
        <dbReference type="EMBL" id="SEE20718.1"/>
    </source>
</evidence>
<protein>
    <submittedName>
        <fullName evidence="1">Uncharacterized conserved protein YodC, DUF2158 family</fullName>
    </submittedName>
</protein>
<dbReference type="RefSeq" id="WP_074827926.1">
    <property type="nucleotide sequence ID" value="NZ_FNTI01000001.1"/>
</dbReference>
<accession>A0A1M7GKM1</accession>
<name>A0A1M7GKM1_9BRAD</name>
<reference evidence="1 2" key="1">
    <citation type="submission" date="2016-10" db="EMBL/GenBank/DDBJ databases">
        <authorList>
            <person name="de Groot N.N."/>
        </authorList>
    </citation>
    <scope>NUCLEOTIDE SEQUENCE [LARGE SCALE GENOMIC DNA]</scope>
    <source>
        <strain evidence="1 2">GAS522</strain>
    </source>
</reference>
<dbReference type="AlphaFoldDB" id="A0A1M7GKM1"/>
<dbReference type="OrthoDB" id="7173769at2"/>
<proteinExistence type="predicted"/>